<sequence>MTAESLVGHFSDLEDPRCLGKIEHHLIDIMVIAVCAVIAGAESWQDMELYGQDKSDWLSRFLGLPNGIPSHDTFRRVFMLIDPETFEQRFTAWAQDFSAAQGNQEVVAIDGKTVRRSFDRSRNQGPLHIVSAWSCDRRLVLGQRQVAEKSNEITAIPELLDTLDIKDTIVTLDAMGCQKTIVSKILQKGADYLITLKANQGRMFKAVQEYCAETCFERGATNRPACDAFDESHGRLVRRRVFVCHQATQLEPLREWPGLQTVVAVESIRSINGVAETKCEIRYFLSSCSAPPEVLAKAVRQHWAIENSLHWVLDVAFREDDCRIRDKVAVRNFALLRKIAINLVTRHQNTRISIKARRKKAGWNNAYMLQILTGNFHA</sequence>
<evidence type="ECO:0000259" key="2">
    <source>
        <dbReference type="Pfam" id="PF13808"/>
    </source>
</evidence>
<feature type="domain" description="Transposase IS4-like" evidence="1">
    <location>
        <begin position="104"/>
        <end position="343"/>
    </location>
</feature>
<keyword evidence="4" id="KW-1185">Reference proteome</keyword>
<name>A0ABT3QS36_9HYPH</name>
<gene>
    <name evidence="3" type="ORF">OPR82_16935</name>
</gene>
<dbReference type="InterPro" id="IPR047647">
    <property type="entry name" value="ISAs1_transpos"/>
</dbReference>
<dbReference type="PANTHER" id="PTHR30298">
    <property type="entry name" value="H REPEAT-ASSOCIATED PREDICTED TRANSPOSASE"/>
    <property type="match status" value="1"/>
</dbReference>
<organism evidence="3 4">
    <name type="scientific">Ochrobactrum chromiisoli</name>
    <dbReference type="NCBI Taxonomy" id="2993941"/>
    <lineage>
        <taxon>Bacteria</taxon>
        <taxon>Pseudomonadati</taxon>
        <taxon>Pseudomonadota</taxon>
        <taxon>Alphaproteobacteria</taxon>
        <taxon>Hyphomicrobiales</taxon>
        <taxon>Brucellaceae</taxon>
        <taxon>Brucella/Ochrobactrum group</taxon>
        <taxon>Ochrobactrum</taxon>
    </lineage>
</organism>
<dbReference type="InterPro" id="IPR032806">
    <property type="entry name" value="YbfD_N"/>
</dbReference>
<dbReference type="NCBIfam" id="NF033564">
    <property type="entry name" value="transpos_ISAs1"/>
    <property type="match status" value="1"/>
</dbReference>
<proteinExistence type="predicted"/>
<evidence type="ECO:0000313" key="3">
    <source>
        <dbReference type="EMBL" id="MCX2698428.1"/>
    </source>
</evidence>
<dbReference type="EMBL" id="JAPHAV010000011">
    <property type="protein sequence ID" value="MCX2698428.1"/>
    <property type="molecule type" value="Genomic_DNA"/>
</dbReference>
<dbReference type="Pfam" id="PF13808">
    <property type="entry name" value="DDE_Tnp_1_assoc"/>
    <property type="match status" value="1"/>
</dbReference>
<protein>
    <submittedName>
        <fullName evidence="3">ISAs1 family transposase</fullName>
    </submittedName>
</protein>
<dbReference type="Pfam" id="PF01609">
    <property type="entry name" value="DDE_Tnp_1"/>
    <property type="match status" value="1"/>
</dbReference>
<accession>A0ABT3QS36</accession>
<dbReference type="InterPro" id="IPR051698">
    <property type="entry name" value="Transposase_11-like"/>
</dbReference>
<dbReference type="Proteomes" id="UP001301216">
    <property type="component" value="Unassembled WGS sequence"/>
</dbReference>
<comment type="caution">
    <text evidence="3">The sequence shown here is derived from an EMBL/GenBank/DDBJ whole genome shotgun (WGS) entry which is preliminary data.</text>
</comment>
<dbReference type="PANTHER" id="PTHR30298:SF0">
    <property type="entry name" value="PROTEIN YBFL-RELATED"/>
    <property type="match status" value="1"/>
</dbReference>
<evidence type="ECO:0000259" key="1">
    <source>
        <dbReference type="Pfam" id="PF01609"/>
    </source>
</evidence>
<dbReference type="InterPro" id="IPR002559">
    <property type="entry name" value="Transposase_11"/>
</dbReference>
<feature type="domain" description="H repeat-associated protein N-terminal" evidence="2">
    <location>
        <begin position="9"/>
        <end position="94"/>
    </location>
</feature>
<evidence type="ECO:0000313" key="4">
    <source>
        <dbReference type="Proteomes" id="UP001301216"/>
    </source>
</evidence>
<reference evidence="3 4" key="1">
    <citation type="submission" date="2022-11" db="EMBL/GenBank/DDBJ databases">
        <title>Brucella sp. YY2X, whole genome shotgun sequencing project.</title>
        <authorList>
            <person name="Yang Y."/>
        </authorList>
    </citation>
    <scope>NUCLEOTIDE SEQUENCE [LARGE SCALE GENOMIC DNA]</scope>
    <source>
        <strain evidence="3 4">YY2X</strain>
    </source>
</reference>